<comment type="caution">
    <text evidence="1">The sequence shown here is derived from an EMBL/GenBank/DDBJ whole genome shotgun (WGS) entry which is preliminary data.</text>
</comment>
<protein>
    <submittedName>
        <fullName evidence="1">Uncharacterized protein</fullName>
    </submittedName>
</protein>
<evidence type="ECO:0000313" key="1">
    <source>
        <dbReference type="EMBL" id="KAJ3524928.1"/>
    </source>
</evidence>
<proteinExistence type="predicted"/>
<dbReference type="Proteomes" id="UP001148629">
    <property type="component" value="Unassembled WGS sequence"/>
</dbReference>
<keyword evidence="2" id="KW-1185">Reference proteome</keyword>
<evidence type="ECO:0000313" key="2">
    <source>
        <dbReference type="Proteomes" id="UP001148629"/>
    </source>
</evidence>
<name>A0ACC1RSZ6_9HYPO</name>
<sequence length="605" mass="70013">MSAPPSYEDASAPPPSHDDLTAPFANLNIKPLPHYPDPDTCLAHLKLLFAFESLKEDVGYTDGLWGIWDTRANGKLITTEDGEVREHAADEGHDSDVDDKQKFLSQIREKRWALFVARAVDRYEAWWDSLGTPRPLIETDMDEIQTVAYEYFPKIEDPTFWDKKSLPPLDVLMVFHSHLLNPYNFLEDCMRRGHRQLWQSGMPWHLVNAAIDESFNYNIPDDDKRRWLSQTGRSWENADDSLFKSTKCPGCQMPMNIPWTTCSLDEDSKSFQRPGLIGSGYGDGKLDHRCSSCGIRVTKELLSVAKFCRDSRHLLTKGYPMPGTILNPSKGMPEAWVRYPRQQWNYQTFANRMIKLVLRIQIQDLLKDPDLDKPPTMETVRKMIEDEALIKQSALRVIHEGSTDARSTRKRAVPPIGRICIRKMMSRYWENFSPFALDLCGAVMRQGIFSEKMCKMDWLHSPTARETMGRLCTKYERFMKIMASYERKLVVPTLDVDLAWHTHQLSPLAYYDHTTHVTKKFIRHDDKVEDDKLSDGFEFTSKVYQESYNEPYSECTCWYCESVRASHISSVGKMFGLSKNEKSKHILTNTRWLMWSWIVCGPSPT</sequence>
<gene>
    <name evidence="1" type="ORF">NM208_g11858</name>
</gene>
<accession>A0ACC1RSZ6</accession>
<dbReference type="EMBL" id="JANRMS010001993">
    <property type="protein sequence ID" value="KAJ3524928.1"/>
    <property type="molecule type" value="Genomic_DNA"/>
</dbReference>
<reference evidence="1" key="1">
    <citation type="submission" date="2022-08" db="EMBL/GenBank/DDBJ databases">
        <title>Genome Sequence of Fusarium decemcellulare.</title>
        <authorList>
            <person name="Buettner E."/>
        </authorList>
    </citation>
    <scope>NUCLEOTIDE SEQUENCE</scope>
    <source>
        <strain evidence="1">Babe19</strain>
    </source>
</reference>
<organism evidence="1 2">
    <name type="scientific">Fusarium decemcellulare</name>
    <dbReference type="NCBI Taxonomy" id="57161"/>
    <lineage>
        <taxon>Eukaryota</taxon>
        <taxon>Fungi</taxon>
        <taxon>Dikarya</taxon>
        <taxon>Ascomycota</taxon>
        <taxon>Pezizomycotina</taxon>
        <taxon>Sordariomycetes</taxon>
        <taxon>Hypocreomycetidae</taxon>
        <taxon>Hypocreales</taxon>
        <taxon>Nectriaceae</taxon>
        <taxon>Fusarium</taxon>
        <taxon>Fusarium decemcellulare species complex</taxon>
    </lineage>
</organism>